<evidence type="ECO:0000313" key="3">
    <source>
        <dbReference type="Proteomes" id="UP000694547"/>
    </source>
</evidence>
<dbReference type="AlphaFoldDB" id="A0A8C8UBB6"/>
<sequence length="139" mass="15225">QEVRFSQTAPDRAVWEPATPSTQGSPEGLLYSAYGWTGSSEEEAAVDTDVEDAVSSGYNRGRTSLLSQLGCEAFLDQGLTHCEGNRGNVGVVWSNFRKERFELICERIFKSRIIMTVRLSFTTPKGSGKGGSQLRDKIG</sequence>
<organism evidence="2 3">
    <name type="scientific">Peromyscus maniculatus bairdii</name>
    <name type="common">Prairie deer mouse</name>
    <dbReference type="NCBI Taxonomy" id="230844"/>
    <lineage>
        <taxon>Eukaryota</taxon>
        <taxon>Metazoa</taxon>
        <taxon>Chordata</taxon>
        <taxon>Craniata</taxon>
        <taxon>Vertebrata</taxon>
        <taxon>Euteleostomi</taxon>
        <taxon>Mammalia</taxon>
        <taxon>Eutheria</taxon>
        <taxon>Euarchontoglires</taxon>
        <taxon>Glires</taxon>
        <taxon>Rodentia</taxon>
        <taxon>Myomorpha</taxon>
        <taxon>Muroidea</taxon>
        <taxon>Cricetidae</taxon>
        <taxon>Neotominae</taxon>
        <taxon>Peromyscus</taxon>
    </lineage>
</organism>
<proteinExistence type="predicted"/>
<evidence type="ECO:0000313" key="2">
    <source>
        <dbReference type="Ensembl" id="ENSPEMP00000032713.1"/>
    </source>
</evidence>
<dbReference type="Ensembl" id="ENSPEMT00000041135.1">
    <property type="protein sequence ID" value="ENSPEMP00000032713.1"/>
    <property type="gene ID" value="ENSPEMG00000026106.1"/>
</dbReference>
<accession>A0A8C8UBB6</accession>
<dbReference type="Proteomes" id="UP000694547">
    <property type="component" value="Chromosome 13"/>
</dbReference>
<evidence type="ECO:0000256" key="1">
    <source>
        <dbReference type="SAM" id="MobiDB-lite"/>
    </source>
</evidence>
<reference evidence="2" key="2">
    <citation type="submission" date="2025-08" db="UniProtKB">
        <authorList>
            <consortium name="Ensembl"/>
        </authorList>
    </citation>
    <scope>IDENTIFICATION</scope>
</reference>
<protein>
    <submittedName>
        <fullName evidence="2">Uncharacterized protein</fullName>
    </submittedName>
</protein>
<name>A0A8C8UBB6_PERMB</name>
<feature type="region of interest" description="Disordered" evidence="1">
    <location>
        <begin position="1"/>
        <end position="27"/>
    </location>
</feature>
<reference evidence="2" key="3">
    <citation type="submission" date="2025-09" db="UniProtKB">
        <authorList>
            <consortium name="Ensembl"/>
        </authorList>
    </citation>
    <scope>IDENTIFICATION</scope>
</reference>
<reference evidence="2 3" key="1">
    <citation type="submission" date="2018-10" db="EMBL/GenBank/DDBJ databases">
        <title>Improved assembly of the deer mouse Peromyscus maniculatus genome.</title>
        <authorList>
            <person name="Lassance J.-M."/>
            <person name="Hoekstra H.E."/>
        </authorList>
    </citation>
    <scope>NUCLEOTIDE SEQUENCE [LARGE SCALE GENOMIC DNA]</scope>
</reference>
<keyword evidence="3" id="KW-1185">Reference proteome</keyword>